<sequence length="47" mass="5374">MQNLIQLLSELEVPAIEPKIVIVSRDGNTECDFSYQLHIDLDSDNEK</sequence>
<evidence type="ECO:0000313" key="2">
    <source>
        <dbReference type="Proteomes" id="UP001601059"/>
    </source>
</evidence>
<dbReference type="RefSeq" id="WP_389364994.1">
    <property type="nucleotide sequence ID" value="NZ_JBIACK010000022.1"/>
</dbReference>
<organism evidence="1 2">
    <name type="scientific">Cytobacillus spartinae</name>
    <dbReference type="NCBI Taxonomy" id="3299023"/>
    <lineage>
        <taxon>Bacteria</taxon>
        <taxon>Bacillati</taxon>
        <taxon>Bacillota</taxon>
        <taxon>Bacilli</taxon>
        <taxon>Bacillales</taxon>
        <taxon>Bacillaceae</taxon>
        <taxon>Cytobacillus</taxon>
    </lineage>
</organism>
<dbReference type="EMBL" id="JBIACK010000022">
    <property type="protein sequence ID" value="MFE8703999.1"/>
    <property type="molecule type" value="Genomic_DNA"/>
</dbReference>
<comment type="caution">
    <text evidence="1">The sequence shown here is derived from an EMBL/GenBank/DDBJ whole genome shotgun (WGS) entry which is preliminary data.</text>
</comment>
<protein>
    <submittedName>
        <fullName evidence="1">Uncharacterized protein</fullName>
    </submittedName>
</protein>
<accession>A0ABW6KIH5</accession>
<keyword evidence="2" id="KW-1185">Reference proteome</keyword>
<reference evidence="1 2" key="1">
    <citation type="submission" date="2024-08" db="EMBL/GenBank/DDBJ databases">
        <title>Two novel Cytobacillus novel species.</title>
        <authorList>
            <person name="Liu G."/>
        </authorList>
    </citation>
    <scope>NUCLEOTIDE SEQUENCE [LARGE SCALE GENOMIC DNA]</scope>
    <source>
        <strain evidence="1 2">FJAT-54145</strain>
    </source>
</reference>
<name>A0ABW6KIH5_9BACI</name>
<dbReference type="Proteomes" id="UP001601059">
    <property type="component" value="Unassembled WGS sequence"/>
</dbReference>
<gene>
    <name evidence="1" type="ORF">ACFYKX_25855</name>
</gene>
<proteinExistence type="predicted"/>
<evidence type="ECO:0000313" key="1">
    <source>
        <dbReference type="EMBL" id="MFE8703999.1"/>
    </source>
</evidence>